<feature type="domain" description="ABC transporter" evidence="12">
    <location>
        <begin position="150"/>
        <end position="428"/>
    </location>
</feature>
<feature type="region of interest" description="Disordered" evidence="10">
    <location>
        <begin position="1"/>
        <end position="69"/>
    </location>
</feature>
<evidence type="ECO:0000256" key="3">
    <source>
        <dbReference type="ARBA" id="ARBA00022448"/>
    </source>
</evidence>
<feature type="transmembrane region" description="Helical" evidence="11">
    <location>
        <begin position="748"/>
        <end position="775"/>
    </location>
</feature>
<evidence type="ECO:0000256" key="5">
    <source>
        <dbReference type="ARBA" id="ARBA00022737"/>
    </source>
</evidence>
<accession>A0A5N6QML0</accession>
<keyword evidence="6" id="KW-0547">Nucleotide-binding</keyword>
<feature type="compositionally biased region" description="Polar residues" evidence="10">
    <location>
        <begin position="43"/>
        <end position="55"/>
    </location>
</feature>
<dbReference type="Pfam" id="PF01061">
    <property type="entry name" value="ABC2_membrane"/>
    <property type="match status" value="2"/>
</dbReference>
<keyword evidence="14" id="KW-1185">Reference proteome</keyword>
<feature type="compositionally biased region" description="Acidic residues" evidence="10">
    <location>
        <begin position="23"/>
        <end position="33"/>
    </location>
</feature>
<feature type="domain" description="ABC transporter" evidence="12">
    <location>
        <begin position="834"/>
        <end position="1086"/>
    </location>
</feature>
<dbReference type="InterPro" id="IPR003593">
    <property type="entry name" value="AAA+_ATPase"/>
</dbReference>
<dbReference type="InterPro" id="IPR043926">
    <property type="entry name" value="ABCG_dom"/>
</dbReference>
<dbReference type="InterPro" id="IPR013525">
    <property type="entry name" value="ABC2_TM"/>
</dbReference>
<dbReference type="SMART" id="SM00382">
    <property type="entry name" value="AAA"/>
    <property type="match status" value="2"/>
</dbReference>
<evidence type="ECO:0000259" key="12">
    <source>
        <dbReference type="PROSITE" id="PS50893"/>
    </source>
</evidence>
<dbReference type="CDD" id="cd03232">
    <property type="entry name" value="ABCG_PDR_domain2"/>
    <property type="match status" value="1"/>
</dbReference>
<evidence type="ECO:0000256" key="1">
    <source>
        <dbReference type="ARBA" id="ARBA00004141"/>
    </source>
</evidence>
<dbReference type="OrthoDB" id="66620at2759"/>
<evidence type="ECO:0000256" key="11">
    <source>
        <dbReference type="SAM" id="Phobius"/>
    </source>
</evidence>
<dbReference type="Gene3D" id="3.40.50.300">
    <property type="entry name" value="P-loop containing nucleotide triphosphate hydrolases"/>
    <property type="match status" value="2"/>
</dbReference>
<dbReference type="InterPro" id="IPR003439">
    <property type="entry name" value="ABC_transporter-like_ATP-bd"/>
</dbReference>
<feature type="transmembrane region" description="Helical" evidence="11">
    <location>
        <begin position="668"/>
        <end position="689"/>
    </location>
</feature>
<dbReference type="SUPFAM" id="SSF52540">
    <property type="entry name" value="P-loop containing nucleoside triphosphate hydrolases"/>
    <property type="match status" value="2"/>
</dbReference>
<keyword evidence="8 11" id="KW-1133">Transmembrane helix</keyword>
<dbReference type="GO" id="GO:0016887">
    <property type="term" value="F:ATP hydrolysis activity"/>
    <property type="evidence" value="ECO:0007669"/>
    <property type="project" value="InterPro"/>
</dbReference>
<feature type="transmembrane region" description="Helical" evidence="11">
    <location>
        <begin position="1180"/>
        <end position="1198"/>
    </location>
</feature>
<dbReference type="InterPro" id="IPR013581">
    <property type="entry name" value="PDR_assoc"/>
</dbReference>
<feature type="transmembrane region" description="Helical" evidence="11">
    <location>
        <begin position="1321"/>
        <end position="1344"/>
    </location>
</feature>
<evidence type="ECO:0000313" key="14">
    <source>
        <dbReference type="Proteomes" id="UP000327013"/>
    </source>
</evidence>
<dbReference type="InterPro" id="IPR027417">
    <property type="entry name" value="P-loop_NTPase"/>
</dbReference>
<dbReference type="Proteomes" id="UP000327013">
    <property type="component" value="Chromosome 2"/>
</dbReference>
<feature type="transmembrane region" description="Helical" evidence="11">
    <location>
        <begin position="1406"/>
        <end position="1427"/>
    </location>
</feature>
<dbReference type="GO" id="GO:0005524">
    <property type="term" value="F:ATP binding"/>
    <property type="evidence" value="ECO:0007669"/>
    <property type="project" value="UniProtKB-KW"/>
</dbReference>
<dbReference type="PROSITE" id="PS50893">
    <property type="entry name" value="ABC_TRANSPORTER_2"/>
    <property type="match status" value="2"/>
</dbReference>
<feature type="transmembrane region" description="Helical" evidence="11">
    <location>
        <begin position="642"/>
        <end position="662"/>
    </location>
</feature>
<feature type="transmembrane region" description="Helical" evidence="11">
    <location>
        <begin position="524"/>
        <end position="545"/>
    </location>
</feature>
<dbReference type="InterPro" id="IPR034003">
    <property type="entry name" value="ABCG_PDR_2"/>
</dbReference>
<proteinExistence type="inferred from homology"/>
<dbReference type="FunFam" id="3.40.50.300:FF:000179">
    <property type="entry name" value="ABC transporter G family member 34"/>
    <property type="match status" value="1"/>
</dbReference>
<keyword evidence="9 11" id="KW-0472">Membrane</keyword>
<reference evidence="13 14" key="1">
    <citation type="submission" date="2019-06" db="EMBL/GenBank/DDBJ databases">
        <title>A chromosomal-level reference genome of Carpinus fangiana (Coryloideae, Betulaceae).</title>
        <authorList>
            <person name="Yang X."/>
            <person name="Wang Z."/>
            <person name="Zhang L."/>
            <person name="Hao G."/>
            <person name="Liu J."/>
            <person name="Yang Y."/>
        </authorList>
    </citation>
    <scope>NUCLEOTIDE SEQUENCE [LARGE SCALE GENOMIC DNA]</scope>
    <source>
        <strain evidence="13">Cfa_2016G</strain>
        <tissue evidence="13">Leaf</tissue>
    </source>
</reference>
<protein>
    <recommendedName>
        <fullName evidence="12">ABC transporter domain-containing protein</fullName>
    </recommendedName>
</protein>
<evidence type="ECO:0000256" key="8">
    <source>
        <dbReference type="ARBA" id="ARBA00022989"/>
    </source>
</evidence>
<sequence>MEMEDMGRSIEPTSFHQQAPCLEDIDDDDDDAVDQAATFERLPTSTCKPLQTSLSDNEHVNGGEGDDQKGKTMVDVAKVGALEHHLFIDQLLKKIEEDNLRLLKKQKERIDRVGLDLPSVEVRYQNLSVEAECEVVNGKPIPTLWNTLKHAIVGVTRTIGCKSQANKIRILKDVSGIIKPSRLTLLLGPPGCGKTTLLQALSGTLDQSLKVTGEISYNGYKFNEFVPQKTSAYISQYDLHIAEMTVRETLDFSLRCQGIGDRAGIMKELRIRENQAGIIPEPDIDTYMKAISIEGLRKNLQTDYILKILGLDDCADTLAGDAMKKGISGGEKRRLTTGEMIIGSTKALFMDEISNGLDSSTAIQIVTNQQHLAHITGSTILASLLQPAPETFDLFDDIILMAEGKIVYHGPRTNVLAFFEHCGFRCPPRKSIPDFLQEVISKKDQQKYWHHEDQSYSFISINKLVSSFKEYHLGKKLDEELSRPFNKSECHEKALSFDTNSFRKWELFKACMAREWLLMKRNSFVHVFKSAQLVVIALVTMTVFLRTRMKIDVVHANYYLGSIFYALTRFITVGFPDLSLTASRLGVFFKQRDLYFYPAWTYSIPAAILKIPFSFLDALLWTCLTYYVIGYSPELERFFSQFLLLFLVHQISVSLFSLIATVCPNPSVAAPCGILCLIIISLFGGFVITKPSLPAWLEWGFWLSPLTYAEIGASINEFLSPRWQKVSSSNITLGQQVLQIHGLNFSDYFYWISVGALLGFWMVFNVGITCALSYLKSPGRSRTLISLERLSVLKRKENLCIVPPEKELPPIDVPTSVGESKIMGVVLPFESITISFENVQYYVDIPKKFRKQGSAEKRLQLLQDITGAFRPGVLAALMGVSGAGKTTLMDVLSGRKTDGAIEGEIRIGGYPKVQDTYSRIYGYCEQSDIHSPMLSIEESVAYSARLRLPAQIDTSTKNEFVSEVLQMIDLDDIKDALVGIPGISGLSTEQRKRLTIAVELVSNPSIIFMDEPTSGLDARAAALIIRAVKNIVGTGRTVVCTIHQPSIDIFEAFDELMLIKRGGKTIYSGELGQNSSKLIDYLEGIPGVPKIKENYNPATWMLEVTSAFAEAKLGLDFANLYKESSLCRENKELVRKLSSPVDGSKELRFSTRFPLKGWEQFKACLWKQHLSYWRSPKYNLARLSIIIASSLIFGAALWQKGKKIVREEDIFNMAGSMFVLMLLVGVSNCSSVQPYIATERTIVYRERFAGMYSLWAYAFAQVTVEIPYVLLQALLFSSITYPAINFYWSAYKVFWYFYTVFCTLLFYAYFGMLLVSLAPSYLVASVSASFSYTMLNLFSGFFIPGPKIPKCWIWAYWICPTAWSLNGFLASQYGDMEEEIIVYGERKAINTFIQGYFGYYYDDLDFVAIVLFAIPLAIASAFACAIAKLNFERR</sequence>
<gene>
    <name evidence="13" type="ORF">FH972_004886</name>
</gene>
<comment type="similarity">
    <text evidence="2">Belongs to the ABC transporter superfamily. ABCG family. PDR (TC 3.A.1.205) subfamily.</text>
</comment>
<dbReference type="Pfam" id="PF08370">
    <property type="entry name" value="PDR_assoc"/>
    <property type="match status" value="1"/>
</dbReference>
<evidence type="ECO:0000256" key="6">
    <source>
        <dbReference type="ARBA" id="ARBA00022741"/>
    </source>
</evidence>
<dbReference type="GO" id="GO:0140359">
    <property type="term" value="F:ABC-type transporter activity"/>
    <property type="evidence" value="ECO:0007669"/>
    <property type="project" value="InterPro"/>
</dbReference>
<dbReference type="Pfam" id="PF19055">
    <property type="entry name" value="ABC2_membrane_7"/>
    <property type="match status" value="1"/>
</dbReference>
<dbReference type="PANTHER" id="PTHR19241">
    <property type="entry name" value="ATP-BINDING CASSETTE TRANSPORTER"/>
    <property type="match status" value="1"/>
</dbReference>
<evidence type="ECO:0000256" key="9">
    <source>
        <dbReference type="ARBA" id="ARBA00023136"/>
    </source>
</evidence>
<dbReference type="Pfam" id="PF00005">
    <property type="entry name" value="ABC_tran"/>
    <property type="match status" value="2"/>
</dbReference>
<evidence type="ECO:0000256" key="2">
    <source>
        <dbReference type="ARBA" id="ARBA00006012"/>
    </source>
</evidence>
<feature type="compositionally biased region" description="Basic and acidic residues" evidence="10">
    <location>
        <begin position="56"/>
        <end position="69"/>
    </location>
</feature>
<keyword evidence="7" id="KW-0067">ATP-binding</keyword>
<evidence type="ECO:0000313" key="13">
    <source>
        <dbReference type="EMBL" id="KAE8008365.1"/>
    </source>
</evidence>
<name>A0A5N6QML0_9ROSI</name>
<comment type="subcellular location">
    <subcellularLocation>
        <location evidence="1">Membrane</location>
        <topology evidence="1">Multi-pass membrane protein</topology>
    </subcellularLocation>
</comment>
<evidence type="ECO:0000256" key="7">
    <source>
        <dbReference type="ARBA" id="ARBA00022840"/>
    </source>
</evidence>
<feature type="transmembrane region" description="Helical" evidence="11">
    <location>
        <begin position="1210"/>
        <end position="1230"/>
    </location>
</feature>
<evidence type="ECO:0000256" key="10">
    <source>
        <dbReference type="SAM" id="MobiDB-lite"/>
    </source>
</evidence>
<keyword evidence="3" id="KW-0813">Transport</keyword>
<keyword evidence="5" id="KW-0677">Repeat</keyword>
<dbReference type="EMBL" id="CM017322">
    <property type="protein sequence ID" value="KAE8008365.1"/>
    <property type="molecule type" value="Genomic_DNA"/>
</dbReference>
<evidence type="ECO:0000256" key="4">
    <source>
        <dbReference type="ARBA" id="ARBA00022692"/>
    </source>
</evidence>
<feature type="transmembrane region" description="Helical" evidence="11">
    <location>
        <begin position="1295"/>
        <end position="1315"/>
    </location>
</feature>
<keyword evidence="4 11" id="KW-0812">Transmembrane</keyword>
<dbReference type="GO" id="GO:0005886">
    <property type="term" value="C:plasma membrane"/>
    <property type="evidence" value="ECO:0007669"/>
    <property type="project" value="UniProtKB-ARBA"/>
</dbReference>
<organism evidence="13 14">
    <name type="scientific">Carpinus fangiana</name>
    <dbReference type="NCBI Taxonomy" id="176857"/>
    <lineage>
        <taxon>Eukaryota</taxon>
        <taxon>Viridiplantae</taxon>
        <taxon>Streptophyta</taxon>
        <taxon>Embryophyta</taxon>
        <taxon>Tracheophyta</taxon>
        <taxon>Spermatophyta</taxon>
        <taxon>Magnoliopsida</taxon>
        <taxon>eudicotyledons</taxon>
        <taxon>Gunneridae</taxon>
        <taxon>Pentapetalae</taxon>
        <taxon>rosids</taxon>
        <taxon>fabids</taxon>
        <taxon>Fagales</taxon>
        <taxon>Betulaceae</taxon>
        <taxon>Carpinus</taxon>
    </lineage>
</organism>
<dbReference type="FunFam" id="3.40.50.300:FF:000157">
    <property type="entry name" value="ABC transporter G family member 34"/>
    <property type="match status" value="1"/>
</dbReference>